<feature type="compositionally biased region" description="Basic residues" evidence="7">
    <location>
        <begin position="1076"/>
        <end position="1100"/>
    </location>
</feature>
<evidence type="ECO:0000256" key="4">
    <source>
        <dbReference type="ARBA" id="ARBA00022737"/>
    </source>
</evidence>
<comment type="subcellular location">
    <subcellularLocation>
        <location evidence="1">Nucleus</location>
        <location evidence="1">Nucleolus</location>
    </subcellularLocation>
</comment>
<evidence type="ECO:0000256" key="2">
    <source>
        <dbReference type="ARBA" id="ARBA00022517"/>
    </source>
</evidence>
<keyword evidence="2" id="KW-0690">Ribosome biogenesis</keyword>
<dbReference type="OrthoDB" id="412781at2759"/>
<dbReference type="FunFam" id="2.40.50.140:FF:000196">
    <property type="entry name" value="rRNA biogenesis protein RRP5"/>
    <property type="match status" value="1"/>
</dbReference>
<gene>
    <name evidence="9" type="ORF">CLUMA_CG012981</name>
</gene>
<feature type="domain" description="S1 motif" evidence="8">
    <location>
        <begin position="431"/>
        <end position="493"/>
    </location>
</feature>
<feature type="compositionally biased region" description="Basic and acidic residues" evidence="7">
    <location>
        <begin position="989"/>
        <end position="1003"/>
    </location>
</feature>
<dbReference type="AlphaFoldDB" id="A0A1J1IMM1"/>
<keyword evidence="10" id="KW-1185">Reference proteome</keyword>
<dbReference type="Proteomes" id="UP000183832">
    <property type="component" value="Unassembled WGS sequence"/>
</dbReference>
<keyword evidence="5" id="KW-0539">Nucleus</keyword>
<evidence type="ECO:0000259" key="8">
    <source>
        <dbReference type="PROSITE" id="PS50126"/>
    </source>
</evidence>
<feature type="compositionally biased region" description="Basic and acidic residues" evidence="7">
    <location>
        <begin position="20"/>
        <end position="42"/>
    </location>
</feature>
<keyword evidence="4" id="KW-0677">Repeat</keyword>
<feature type="region of interest" description="Disordered" evidence="7">
    <location>
        <begin position="1"/>
        <end position="42"/>
    </location>
</feature>
<dbReference type="PANTHER" id="PTHR23270:SF10">
    <property type="entry name" value="PROTEIN RRP5 HOMOLOG"/>
    <property type="match status" value="1"/>
</dbReference>
<dbReference type="SMART" id="SM00316">
    <property type="entry name" value="S1"/>
    <property type="match status" value="5"/>
</dbReference>
<evidence type="ECO:0000313" key="10">
    <source>
        <dbReference type="Proteomes" id="UP000183832"/>
    </source>
</evidence>
<dbReference type="SUPFAM" id="SSF50249">
    <property type="entry name" value="Nucleic acid-binding proteins"/>
    <property type="match status" value="1"/>
</dbReference>
<organism evidence="9 10">
    <name type="scientific">Clunio marinus</name>
    <dbReference type="NCBI Taxonomy" id="568069"/>
    <lineage>
        <taxon>Eukaryota</taxon>
        <taxon>Metazoa</taxon>
        <taxon>Ecdysozoa</taxon>
        <taxon>Arthropoda</taxon>
        <taxon>Hexapoda</taxon>
        <taxon>Insecta</taxon>
        <taxon>Pterygota</taxon>
        <taxon>Neoptera</taxon>
        <taxon>Endopterygota</taxon>
        <taxon>Diptera</taxon>
        <taxon>Nematocera</taxon>
        <taxon>Chironomoidea</taxon>
        <taxon>Chironomidae</taxon>
        <taxon>Clunio</taxon>
    </lineage>
</organism>
<evidence type="ECO:0000256" key="5">
    <source>
        <dbReference type="ARBA" id="ARBA00023242"/>
    </source>
</evidence>
<dbReference type="GO" id="GO:0006364">
    <property type="term" value="P:rRNA processing"/>
    <property type="evidence" value="ECO:0007669"/>
    <property type="project" value="UniProtKB-KW"/>
</dbReference>
<evidence type="ECO:0000313" key="9">
    <source>
        <dbReference type="EMBL" id="CRK99713.1"/>
    </source>
</evidence>
<dbReference type="Gene3D" id="2.40.50.140">
    <property type="entry name" value="Nucleic acid-binding proteins"/>
    <property type="match status" value="1"/>
</dbReference>
<dbReference type="STRING" id="568069.A0A1J1IMM1"/>
<sequence>MEEVNFERGGNLPVKKTRKRENEFGAKNVEKEKHKQTSKRDRIKEAKAIASENSKSQEVYSAKQLTLHSLVPDMNVMGIVKAAYPTYLSIALPGRLVGKVPITNISKSYSNHLRTFLDNPDLLTKPKTLKEMFTPGQILYTKVMDKCHGEKEEILLSLIPEDINSEPSNGAWGEGNILLCAVEEEEDHGYIMESGVKGFKAFLPKKNVKEAPTIGEVLFCKIKKISQSAVTLSAFKHNEMLKIDTADVPNLKTLLPGCVINFSIVRTLKDGLEGLIFDGSISAYVNEIYLPSKISINDNEIIGKKFKARILYIMPMSNQIFVTLNVDEPGKATQKLEFGELIENAKVIKQTSSGVLLKLNSNDRGFLPRRVIVKNLKNNFDIDSVLIKYSPNSTHVVRVMDFSSFENCYLCTNDGKFLHEKHFGVNDIEIGDLVQGRIEEKVKEGFRLKIGNLRAYLQGNFLNKSSKLSVGNEIRVRVAEVDNEAKFLQVTNLPGFLKDSARILRVKNQIKVGESFAGLVMHENEKSYGILFFNHIKGFLPRTPENESDIVSLGGLKVGAIKHFEIKYVKNERITLSLPKKVDTANLGKIFECKVTAVLPTGLQIFIDNLKVYGKVPINFLSEFSVLAPLIHSKMKENDKFEVVAMGNNIYSRRDVEYYRTNPVTDFKDVNPGDILRCFVKSSDAENIELDCPLKNFNQTIQLNRNAFDDPENVDDVKVDDIVYVSVIAKNESHRNSLYVSPSLIKVWNNDVESSLDIVKSYLNDTKYLLEKFKNSEKSIGKFKIGERIGGKIKNIIANNLVIEVDDEVFAQGPVDNIQSYKIGGSVKDAVIVWIDPVQMIIHVTLKDKHRDDISVDQKADVSLVNEKKHKSTIVYFNNYITVCTMRKAGMPLIYTPSKLHYNDFQATNNRVLGNATSKLIIKKMFDGKLLGGFVQHHKVFQKLERFKTKLKRKIDDNNVSSTSFSTTSENKKPKVILDASESEEENEEERKTETESEDEKPKVSQAFQRFNESFSMRGRKLSKSFKGTLTKTKLKLTSVNKRNLQNKDSILNENLVNLVSYKSIKEGETSDVIKKPTKPMMKKSTIGKKSKPKRLLKRK</sequence>
<dbReference type="EMBL" id="CVRI01000052">
    <property type="protein sequence ID" value="CRK99713.1"/>
    <property type="molecule type" value="Genomic_DNA"/>
</dbReference>
<accession>A0A1J1IMM1</accession>
<evidence type="ECO:0000256" key="1">
    <source>
        <dbReference type="ARBA" id="ARBA00004604"/>
    </source>
</evidence>
<proteinExistence type="predicted"/>
<keyword evidence="3" id="KW-0698">rRNA processing</keyword>
<reference evidence="9 10" key="1">
    <citation type="submission" date="2015-04" db="EMBL/GenBank/DDBJ databases">
        <authorList>
            <person name="Syromyatnikov M.Y."/>
            <person name="Popov V.N."/>
        </authorList>
    </citation>
    <scope>NUCLEOTIDE SEQUENCE [LARGE SCALE GENOMIC DNA]</scope>
</reference>
<name>A0A1J1IMM1_9DIPT</name>
<dbReference type="GO" id="GO:0032040">
    <property type="term" value="C:small-subunit processome"/>
    <property type="evidence" value="ECO:0007669"/>
    <property type="project" value="TreeGrafter"/>
</dbReference>
<feature type="region of interest" description="Disordered" evidence="7">
    <location>
        <begin position="1071"/>
        <end position="1100"/>
    </location>
</feature>
<dbReference type="InterPro" id="IPR003029">
    <property type="entry name" value="S1_domain"/>
</dbReference>
<evidence type="ECO:0000256" key="3">
    <source>
        <dbReference type="ARBA" id="ARBA00022552"/>
    </source>
</evidence>
<dbReference type="InterPro" id="IPR045209">
    <property type="entry name" value="Rrp5"/>
</dbReference>
<feature type="region of interest" description="Disordered" evidence="7">
    <location>
        <begin position="959"/>
        <end position="1006"/>
    </location>
</feature>
<evidence type="ECO:0000256" key="7">
    <source>
        <dbReference type="SAM" id="MobiDB-lite"/>
    </source>
</evidence>
<protein>
    <recommendedName>
        <fullName evidence="6">rRNA biogenesis protein RRP5</fullName>
    </recommendedName>
</protein>
<dbReference type="PROSITE" id="PS50126">
    <property type="entry name" value="S1"/>
    <property type="match status" value="1"/>
</dbReference>
<dbReference type="InterPro" id="IPR012340">
    <property type="entry name" value="NA-bd_OB-fold"/>
</dbReference>
<dbReference type="PANTHER" id="PTHR23270">
    <property type="entry name" value="PROGRAMMED CELL DEATH PROTEIN 11 PRE-RRNA PROCESSING PROTEIN RRP5"/>
    <property type="match status" value="1"/>
</dbReference>
<evidence type="ECO:0000256" key="6">
    <source>
        <dbReference type="ARBA" id="ARBA00073619"/>
    </source>
</evidence>
<dbReference type="GO" id="GO:0003723">
    <property type="term" value="F:RNA binding"/>
    <property type="evidence" value="ECO:0007669"/>
    <property type="project" value="TreeGrafter"/>
</dbReference>